<organism evidence="1 2">
    <name type="scientific">Kribbella ginsengisoli</name>
    <dbReference type="NCBI Taxonomy" id="363865"/>
    <lineage>
        <taxon>Bacteria</taxon>
        <taxon>Bacillati</taxon>
        <taxon>Actinomycetota</taxon>
        <taxon>Actinomycetes</taxon>
        <taxon>Propionibacteriales</taxon>
        <taxon>Kribbellaceae</taxon>
        <taxon>Kribbella</taxon>
    </lineage>
</organism>
<evidence type="ECO:0000313" key="1">
    <source>
        <dbReference type="EMBL" id="GAA3555305.1"/>
    </source>
</evidence>
<sequence length="124" mass="13282">MRTEPPEGRATFAMVHRVAVLGLLLVLTGCSSPAEEKGAAPQPSSAPTTTPVPTRVLVIWSDVMCSTIGELTSAQADLASLNQNLTGPSRLIWSWLAGCSPASDLWSVSRRRNSVRWEVLVPLT</sequence>
<dbReference type="PROSITE" id="PS51257">
    <property type="entry name" value="PROKAR_LIPOPROTEIN"/>
    <property type="match status" value="1"/>
</dbReference>
<dbReference type="Proteomes" id="UP001501222">
    <property type="component" value="Unassembled WGS sequence"/>
</dbReference>
<accession>A0ABP6WRS6</accession>
<dbReference type="EMBL" id="BAABAA010000002">
    <property type="protein sequence ID" value="GAA3555305.1"/>
    <property type="molecule type" value="Genomic_DNA"/>
</dbReference>
<name>A0ABP6WRS6_9ACTN</name>
<keyword evidence="2" id="KW-1185">Reference proteome</keyword>
<gene>
    <name evidence="1" type="ORF">GCM10022235_24070</name>
</gene>
<protein>
    <submittedName>
        <fullName evidence="1">Uncharacterized protein</fullName>
    </submittedName>
</protein>
<reference evidence="2" key="1">
    <citation type="journal article" date="2019" name="Int. J. Syst. Evol. Microbiol.">
        <title>The Global Catalogue of Microorganisms (GCM) 10K type strain sequencing project: providing services to taxonomists for standard genome sequencing and annotation.</title>
        <authorList>
            <consortium name="The Broad Institute Genomics Platform"/>
            <consortium name="The Broad Institute Genome Sequencing Center for Infectious Disease"/>
            <person name="Wu L."/>
            <person name="Ma J."/>
        </authorList>
    </citation>
    <scope>NUCLEOTIDE SEQUENCE [LARGE SCALE GENOMIC DNA]</scope>
    <source>
        <strain evidence="2">JCM 16928</strain>
    </source>
</reference>
<proteinExistence type="predicted"/>
<evidence type="ECO:0000313" key="2">
    <source>
        <dbReference type="Proteomes" id="UP001501222"/>
    </source>
</evidence>
<comment type="caution">
    <text evidence="1">The sequence shown here is derived from an EMBL/GenBank/DDBJ whole genome shotgun (WGS) entry which is preliminary data.</text>
</comment>